<keyword evidence="3" id="KW-1185">Reference proteome</keyword>
<dbReference type="Proteomes" id="UP001054945">
    <property type="component" value="Unassembled WGS sequence"/>
</dbReference>
<proteinExistence type="predicted"/>
<sequence>MPIAILASTFSTFLSALVLRSLHPLPPPDTCILDKRFANSSSVIDLTILNNFHYTYDIASISELSSDHNPVLLNFNVNYITLNIPLKVSTNWKTFTKTAFSDHSPVSFKY</sequence>
<evidence type="ECO:0008006" key="4">
    <source>
        <dbReference type="Google" id="ProtNLM"/>
    </source>
</evidence>
<evidence type="ECO:0000313" key="2">
    <source>
        <dbReference type="EMBL" id="GIY90117.1"/>
    </source>
</evidence>
<keyword evidence="1" id="KW-0732">Signal</keyword>
<evidence type="ECO:0000313" key="3">
    <source>
        <dbReference type="Proteomes" id="UP001054945"/>
    </source>
</evidence>
<reference evidence="2 3" key="1">
    <citation type="submission" date="2021-06" db="EMBL/GenBank/DDBJ databases">
        <title>Caerostris extrusa draft genome.</title>
        <authorList>
            <person name="Kono N."/>
            <person name="Arakawa K."/>
        </authorList>
    </citation>
    <scope>NUCLEOTIDE SEQUENCE [LARGE SCALE GENOMIC DNA]</scope>
</reference>
<feature type="signal peptide" evidence="1">
    <location>
        <begin position="1"/>
        <end position="16"/>
    </location>
</feature>
<dbReference type="SUPFAM" id="SSF56219">
    <property type="entry name" value="DNase I-like"/>
    <property type="match status" value="1"/>
</dbReference>
<comment type="caution">
    <text evidence="2">The sequence shown here is derived from an EMBL/GenBank/DDBJ whole genome shotgun (WGS) entry which is preliminary data.</text>
</comment>
<organism evidence="2 3">
    <name type="scientific">Caerostris extrusa</name>
    <name type="common">Bark spider</name>
    <name type="synonym">Caerostris bankana</name>
    <dbReference type="NCBI Taxonomy" id="172846"/>
    <lineage>
        <taxon>Eukaryota</taxon>
        <taxon>Metazoa</taxon>
        <taxon>Ecdysozoa</taxon>
        <taxon>Arthropoda</taxon>
        <taxon>Chelicerata</taxon>
        <taxon>Arachnida</taxon>
        <taxon>Araneae</taxon>
        <taxon>Araneomorphae</taxon>
        <taxon>Entelegynae</taxon>
        <taxon>Araneoidea</taxon>
        <taxon>Araneidae</taxon>
        <taxon>Caerostris</taxon>
    </lineage>
</organism>
<gene>
    <name evidence="2" type="ORF">CEXT_154201</name>
</gene>
<evidence type="ECO:0000256" key="1">
    <source>
        <dbReference type="SAM" id="SignalP"/>
    </source>
</evidence>
<dbReference type="EMBL" id="BPLR01017294">
    <property type="protein sequence ID" value="GIY90117.1"/>
    <property type="molecule type" value="Genomic_DNA"/>
</dbReference>
<feature type="chain" id="PRO_5043618681" description="Endonuclease/exonuclease/phosphatase domain-containing protein" evidence="1">
    <location>
        <begin position="17"/>
        <end position="110"/>
    </location>
</feature>
<accession>A0AAV4X4M5</accession>
<protein>
    <recommendedName>
        <fullName evidence="4">Endonuclease/exonuclease/phosphatase domain-containing protein</fullName>
    </recommendedName>
</protein>
<dbReference type="AlphaFoldDB" id="A0AAV4X4M5"/>
<dbReference type="InterPro" id="IPR036691">
    <property type="entry name" value="Endo/exonu/phosph_ase_sf"/>
</dbReference>
<name>A0AAV4X4M5_CAEEX</name>